<dbReference type="EC" id="2.1.1.228" evidence="5 15"/>
<comment type="subcellular location">
    <subcellularLocation>
        <location evidence="2 15 17">Cytoplasm</location>
    </subcellularLocation>
</comment>
<evidence type="ECO:0000313" key="20">
    <source>
        <dbReference type="EMBL" id="SHE27569.1"/>
    </source>
</evidence>
<dbReference type="OrthoDB" id="9807416at2"/>
<dbReference type="Pfam" id="PF01746">
    <property type="entry name" value="tRNA_m1G_MT"/>
    <property type="match status" value="1"/>
</dbReference>
<dbReference type="PANTHER" id="PTHR46417:SF1">
    <property type="entry name" value="TRNA (GUANINE-N(1)-)-METHYLTRANSFERASE"/>
    <property type="match status" value="1"/>
</dbReference>
<evidence type="ECO:0000256" key="5">
    <source>
        <dbReference type="ARBA" id="ARBA00012807"/>
    </source>
</evidence>
<dbReference type="PIRSF" id="PIRSF000386">
    <property type="entry name" value="tRNA_mtase"/>
    <property type="match status" value="1"/>
</dbReference>
<dbReference type="InterPro" id="IPR023148">
    <property type="entry name" value="tRNA_m1G_MeTrfase_C_sf"/>
</dbReference>
<comment type="similarity">
    <text evidence="3 15 17">Belongs to the RNA methyltransferase TrmD family.</text>
</comment>
<dbReference type="GO" id="GO:0005829">
    <property type="term" value="C:cytosol"/>
    <property type="evidence" value="ECO:0007669"/>
    <property type="project" value="TreeGrafter"/>
</dbReference>
<sequence>MRFIILTIFPDFFTSFMESSIIKKALERNLIEVTILNIRDFSKNKHQKTDDYPFGGGPGMVMTPQPIADAIKHAKILSPESRVIYFTPKGRVYAQSDAMTFAHDKTDLILLCGHYEGVDQRILDKYVDQEISAGDFILTGGEIPAMLVVDSVSRLLEGVLGNEDSSADESFSKHLLEFPQYTRPRVFEGMEVPEVLTSGNHKEIDKWRLEMSESETEAKRPDLYKMYKKEEDK</sequence>
<evidence type="ECO:0000256" key="13">
    <source>
        <dbReference type="ARBA" id="ARBA00033392"/>
    </source>
</evidence>
<evidence type="ECO:0000256" key="8">
    <source>
        <dbReference type="ARBA" id="ARBA00022603"/>
    </source>
</evidence>
<evidence type="ECO:0000256" key="3">
    <source>
        <dbReference type="ARBA" id="ARBA00007630"/>
    </source>
</evidence>
<protein>
    <recommendedName>
        <fullName evidence="6 15">tRNA (guanine-N(1)-)-methyltransferase</fullName>
        <ecNumber evidence="5 15">2.1.1.228</ecNumber>
    </recommendedName>
    <alternativeName>
        <fullName evidence="12 15">M1G-methyltransferase</fullName>
    </alternativeName>
    <alternativeName>
        <fullName evidence="13 15">tRNA [GM37] methyltransferase</fullName>
    </alternativeName>
</protein>
<keyword evidence="8 15" id="KW-0489">Methyltransferase</keyword>
<comment type="function">
    <text evidence="1 15 17">Specifically methylates guanosine-37 in various tRNAs.</text>
</comment>
<evidence type="ECO:0000256" key="14">
    <source>
        <dbReference type="ARBA" id="ARBA00047783"/>
    </source>
</evidence>
<dbReference type="InterPro" id="IPR029026">
    <property type="entry name" value="tRNA_m1G_MTases_N"/>
</dbReference>
<evidence type="ECO:0000259" key="19">
    <source>
        <dbReference type="Pfam" id="PF01746"/>
    </source>
</evidence>
<evidence type="ECO:0000256" key="18">
    <source>
        <dbReference type="SAM" id="MobiDB-lite"/>
    </source>
</evidence>
<gene>
    <name evidence="15" type="primary">trmD</name>
    <name evidence="20" type="ORF">SAMN02746064_00088</name>
</gene>
<reference evidence="20 21" key="1">
    <citation type="submission" date="2016-11" db="EMBL/GenBank/DDBJ databases">
        <authorList>
            <person name="Jaros S."/>
            <person name="Januszkiewicz K."/>
            <person name="Wedrychowicz H."/>
        </authorList>
    </citation>
    <scope>NUCLEOTIDE SEQUENCE [LARGE SCALE GENOMIC DNA]</scope>
    <source>
        <strain evidence="20 21">DSM 14828</strain>
    </source>
</reference>
<keyword evidence="9 15" id="KW-0808">Transferase</keyword>
<proteinExistence type="inferred from homology"/>
<dbReference type="AlphaFoldDB" id="A0A1M4S5V9"/>
<comment type="subunit">
    <text evidence="4 15 17">Homodimer.</text>
</comment>
<dbReference type="HAMAP" id="MF_00605">
    <property type="entry name" value="TrmD"/>
    <property type="match status" value="1"/>
</dbReference>
<dbReference type="EMBL" id="FQTU01000001">
    <property type="protein sequence ID" value="SHE27569.1"/>
    <property type="molecule type" value="Genomic_DNA"/>
</dbReference>
<keyword evidence="21" id="KW-1185">Reference proteome</keyword>
<dbReference type="GO" id="GO:0002939">
    <property type="term" value="P:tRNA N1-guanine methylation"/>
    <property type="evidence" value="ECO:0007669"/>
    <property type="project" value="TreeGrafter"/>
</dbReference>
<evidence type="ECO:0000256" key="6">
    <source>
        <dbReference type="ARBA" id="ARBA00014679"/>
    </source>
</evidence>
<dbReference type="InterPro" id="IPR002649">
    <property type="entry name" value="tRNA_m1G_MeTrfase_TrmD"/>
</dbReference>
<evidence type="ECO:0000256" key="9">
    <source>
        <dbReference type="ARBA" id="ARBA00022679"/>
    </source>
</evidence>
<feature type="domain" description="tRNA methyltransferase TRMD/TRM10-type" evidence="19">
    <location>
        <begin position="1"/>
        <end position="225"/>
    </location>
</feature>
<dbReference type="CDD" id="cd18080">
    <property type="entry name" value="TrmD-like"/>
    <property type="match status" value="1"/>
</dbReference>
<evidence type="ECO:0000256" key="12">
    <source>
        <dbReference type="ARBA" id="ARBA00029736"/>
    </source>
</evidence>
<dbReference type="InterPro" id="IPR029028">
    <property type="entry name" value="Alpha/beta_knot_MTases"/>
</dbReference>
<evidence type="ECO:0000256" key="17">
    <source>
        <dbReference type="RuleBase" id="RU003464"/>
    </source>
</evidence>
<dbReference type="Gene3D" id="3.40.1280.10">
    <property type="match status" value="1"/>
</dbReference>
<evidence type="ECO:0000256" key="15">
    <source>
        <dbReference type="HAMAP-Rule" id="MF_00605"/>
    </source>
</evidence>
<evidence type="ECO:0000256" key="10">
    <source>
        <dbReference type="ARBA" id="ARBA00022691"/>
    </source>
</evidence>
<dbReference type="GO" id="GO:0052906">
    <property type="term" value="F:tRNA (guanine(37)-N1)-methyltransferase activity"/>
    <property type="evidence" value="ECO:0007669"/>
    <property type="project" value="UniProtKB-UniRule"/>
</dbReference>
<dbReference type="SUPFAM" id="SSF75217">
    <property type="entry name" value="alpha/beta knot"/>
    <property type="match status" value="1"/>
</dbReference>
<dbReference type="Proteomes" id="UP000184251">
    <property type="component" value="Unassembled WGS sequence"/>
</dbReference>
<comment type="catalytic activity">
    <reaction evidence="14 15 17">
        <text>guanosine(37) in tRNA + S-adenosyl-L-methionine = N(1)-methylguanosine(37) in tRNA + S-adenosyl-L-homocysteine + H(+)</text>
        <dbReference type="Rhea" id="RHEA:36899"/>
        <dbReference type="Rhea" id="RHEA-COMP:10145"/>
        <dbReference type="Rhea" id="RHEA-COMP:10147"/>
        <dbReference type="ChEBI" id="CHEBI:15378"/>
        <dbReference type="ChEBI" id="CHEBI:57856"/>
        <dbReference type="ChEBI" id="CHEBI:59789"/>
        <dbReference type="ChEBI" id="CHEBI:73542"/>
        <dbReference type="ChEBI" id="CHEBI:74269"/>
        <dbReference type="EC" id="2.1.1.228"/>
    </reaction>
</comment>
<evidence type="ECO:0000256" key="2">
    <source>
        <dbReference type="ARBA" id="ARBA00004496"/>
    </source>
</evidence>
<dbReference type="FunFam" id="3.40.1280.10:FF:000001">
    <property type="entry name" value="tRNA (guanine-N(1)-)-methyltransferase"/>
    <property type="match status" value="1"/>
</dbReference>
<dbReference type="RefSeq" id="WP_073269096.1">
    <property type="nucleotide sequence ID" value="NZ_FQTU01000001.1"/>
</dbReference>
<evidence type="ECO:0000256" key="11">
    <source>
        <dbReference type="ARBA" id="ARBA00022694"/>
    </source>
</evidence>
<evidence type="ECO:0000256" key="1">
    <source>
        <dbReference type="ARBA" id="ARBA00002634"/>
    </source>
</evidence>
<keyword evidence="10 15" id="KW-0949">S-adenosyl-L-methionine</keyword>
<name>A0A1M4S5V9_9FIRM</name>
<dbReference type="NCBIfam" id="NF000648">
    <property type="entry name" value="PRK00026.1"/>
    <property type="match status" value="1"/>
</dbReference>
<comment type="caution">
    <text evidence="15">Lacks conserved residue(s) required for the propagation of feature annotation.</text>
</comment>
<accession>A0A1M4S5V9</accession>
<evidence type="ECO:0000256" key="7">
    <source>
        <dbReference type="ARBA" id="ARBA00022490"/>
    </source>
</evidence>
<dbReference type="PANTHER" id="PTHR46417">
    <property type="entry name" value="TRNA (GUANINE-N(1)-)-METHYLTRANSFERASE"/>
    <property type="match status" value="1"/>
</dbReference>
<keyword evidence="11 15" id="KW-0819">tRNA processing</keyword>
<evidence type="ECO:0000256" key="4">
    <source>
        <dbReference type="ARBA" id="ARBA00011738"/>
    </source>
</evidence>
<organism evidence="20 21">
    <name type="scientific">Alkalibacter saccharofermentans DSM 14828</name>
    <dbReference type="NCBI Taxonomy" id="1120975"/>
    <lineage>
        <taxon>Bacteria</taxon>
        <taxon>Bacillati</taxon>
        <taxon>Bacillota</taxon>
        <taxon>Clostridia</taxon>
        <taxon>Eubacteriales</taxon>
        <taxon>Eubacteriaceae</taxon>
        <taxon>Alkalibacter</taxon>
    </lineage>
</organism>
<dbReference type="Gene3D" id="1.10.1270.20">
    <property type="entry name" value="tRNA(m1g37)methyltransferase, domain 2"/>
    <property type="match status" value="1"/>
</dbReference>
<feature type="binding site" evidence="15 16">
    <location>
        <position position="113"/>
    </location>
    <ligand>
        <name>S-adenosyl-L-methionine</name>
        <dbReference type="ChEBI" id="CHEBI:59789"/>
    </ligand>
</feature>
<dbReference type="STRING" id="1120975.SAMN02746064_00088"/>
<evidence type="ECO:0000313" key="21">
    <source>
        <dbReference type="Proteomes" id="UP000184251"/>
    </source>
</evidence>
<dbReference type="NCBIfam" id="TIGR00088">
    <property type="entry name" value="trmD"/>
    <property type="match status" value="1"/>
</dbReference>
<keyword evidence="7 15" id="KW-0963">Cytoplasm</keyword>
<evidence type="ECO:0000256" key="16">
    <source>
        <dbReference type="PIRSR" id="PIRSR000386-1"/>
    </source>
</evidence>
<dbReference type="InterPro" id="IPR016009">
    <property type="entry name" value="tRNA_MeTrfase_TRMD/TRM10"/>
</dbReference>
<feature type="region of interest" description="Disordered" evidence="18">
    <location>
        <begin position="214"/>
        <end position="233"/>
    </location>
</feature>